<dbReference type="VEuPathDB" id="PiroplasmaDB:BEWA_039320"/>
<dbReference type="EMBL" id="ACOU01000002">
    <property type="protein sequence ID" value="EKX73894.1"/>
    <property type="molecule type" value="Genomic_DNA"/>
</dbReference>
<dbReference type="GeneID" id="15803258"/>
<dbReference type="KEGG" id="beq:BEWA_039320"/>
<dbReference type="RefSeq" id="XP_004833346.1">
    <property type="nucleotide sequence ID" value="XM_004833289.1"/>
</dbReference>
<feature type="region of interest" description="Disordered" evidence="1">
    <location>
        <begin position="680"/>
        <end position="705"/>
    </location>
</feature>
<accession>L1LF32</accession>
<dbReference type="eggNOG" id="KOG1366">
    <property type="taxonomic scope" value="Eukaryota"/>
</dbReference>
<evidence type="ECO:0000313" key="2">
    <source>
        <dbReference type="EMBL" id="EKX73894.1"/>
    </source>
</evidence>
<evidence type="ECO:0000256" key="1">
    <source>
        <dbReference type="SAM" id="MobiDB-lite"/>
    </source>
</evidence>
<reference evidence="2 3" key="1">
    <citation type="journal article" date="2012" name="BMC Genomics">
        <title>Comparative genomic analysis and phylogenetic position of Theileria equi.</title>
        <authorList>
            <person name="Kappmeyer L.S."/>
            <person name="Thiagarajan M."/>
            <person name="Herndon D.R."/>
            <person name="Ramsay J.D."/>
            <person name="Caler E."/>
            <person name="Djikeng A."/>
            <person name="Gillespie J.J."/>
            <person name="Lau A.O."/>
            <person name="Roalson E.H."/>
            <person name="Silva J.C."/>
            <person name="Silva M.G."/>
            <person name="Suarez C.E."/>
            <person name="Ueti M.W."/>
            <person name="Nene V.M."/>
            <person name="Mealey R.H."/>
            <person name="Knowles D.P."/>
            <person name="Brayton K.A."/>
        </authorList>
    </citation>
    <scope>NUCLEOTIDE SEQUENCE [LARGE SCALE GENOMIC DNA]</scope>
    <source>
        <strain evidence="2 3">WA</strain>
    </source>
</reference>
<gene>
    <name evidence="2" type="ORF">BEWA_039320</name>
</gene>
<sequence>MSGCGGGYQVLTLDFSRKPEENDLWDCIYNTNLPGIRAEKDKNKPVNGFTRYTYKHNGGSAFTLNTNLGGGHNLRGRGGNILEVTVYYWNGNNNTPILLGIKKNSNDFKYYSCRFNKTNQSNWSYAGNENKDLLHLIDEKNCSFNGAVPFEITDPTNPSLFFSGDIPYCIQTRKIESIKSAPQLTIPEYTVKEYDVHSSGIGTQISRVTYSGADTSGINLPNDYAVYRVRVYSHQTTDIPLMLQFIPKNGGESKWFESTKKDGTKWAQAGDYGFYNSDGQPTEALSEKLDEVACSIGIGVTMDLTHGKYQSGHSYCCGKEHDTDKKVSVTSDKVASKIPYVKHHIGGESKLAGIKYNDGKTRKNITSDNGIKFPISGPVSVYVFYCTGKDPKLICINYESNQTVNWYKQRNSDNVEWDNVPDISEDPENIKNCKDDRNFEHLVNALQGFTGCEYSRCKEPLKPSSPVLSVVGKEEVPAADLSDQVPDTESETKILLQGTPVAEMVEDRNSDGERVEPKVSVVGWPVPRDSGASSPDSAGLAGEEVVVTWVDGSPPLEFPLPHPIPAPLDTAVPTVSLEPSPHLPLLTVSTGYSISGHPPPLITEFLSSPLDLTAVQGSSIAVPKEYLPPLAIQVEGSPIASVPTIYLPSPISPHTALSSLPGVEGKGSASLIGESAAQLEVSTEESHPETGVKGSQAPDLGSPAPTGAKALAAKLETKAIQDSDYIPGTPGDCGSLPSTLPTATGKGGDIGEYRYARNGYLPFTSGPSDSYSFGGWSFQETTAKTGQPQRLSGNSGGTMIAENSSKRNFNLNIPSIITSSILGASGSLTGFGWWAFKRSRGDPWVRQI</sequence>
<dbReference type="Proteomes" id="UP000031512">
    <property type="component" value="Unassembled WGS sequence"/>
</dbReference>
<proteinExistence type="predicted"/>
<dbReference type="AlphaFoldDB" id="L1LF32"/>
<evidence type="ECO:0000313" key="3">
    <source>
        <dbReference type="Proteomes" id="UP000031512"/>
    </source>
</evidence>
<comment type="caution">
    <text evidence="2">The sequence shown here is derived from an EMBL/GenBank/DDBJ whole genome shotgun (WGS) entry which is preliminary data.</text>
</comment>
<protein>
    <submittedName>
        <fullName evidence="2">Uncharacterized protein</fullName>
    </submittedName>
</protein>
<dbReference type="OrthoDB" id="6359008at2759"/>
<name>L1LF32_THEEQ</name>
<organism evidence="2 3">
    <name type="scientific">Theileria equi strain WA</name>
    <dbReference type="NCBI Taxonomy" id="1537102"/>
    <lineage>
        <taxon>Eukaryota</taxon>
        <taxon>Sar</taxon>
        <taxon>Alveolata</taxon>
        <taxon>Apicomplexa</taxon>
        <taxon>Aconoidasida</taxon>
        <taxon>Piroplasmida</taxon>
        <taxon>Theileriidae</taxon>
        <taxon>Theileria</taxon>
    </lineage>
</organism>
<keyword evidence="3" id="KW-1185">Reference proteome</keyword>
<dbReference type="Gene3D" id="2.60.120.1540">
    <property type="match status" value="1"/>
</dbReference>
<dbReference type="STRING" id="1537102.L1LF32"/>